<keyword evidence="3" id="KW-1185">Reference proteome</keyword>
<keyword evidence="1" id="KW-0812">Transmembrane</keyword>
<evidence type="ECO:0000313" key="2">
    <source>
        <dbReference type="EMBL" id="MFC3168851.1"/>
    </source>
</evidence>
<dbReference type="Proteomes" id="UP001595557">
    <property type="component" value="Unassembled WGS sequence"/>
</dbReference>
<reference evidence="3" key="1">
    <citation type="journal article" date="2019" name="Int. J. Syst. Evol. Microbiol.">
        <title>The Global Catalogue of Microorganisms (GCM) 10K type strain sequencing project: providing services to taxonomists for standard genome sequencing and annotation.</title>
        <authorList>
            <consortium name="The Broad Institute Genomics Platform"/>
            <consortium name="The Broad Institute Genome Sequencing Center for Infectious Disease"/>
            <person name="Wu L."/>
            <person name="Ma J."/>
        </authorList>
    </citation>
    <scope>NUCLEOTIDE SEQUENCE [LARGE SCALE GENOMIC DNA]</scope>
    <source>
        <strain evidence="3">KCTC 52239</strain>
    </source>
</reference>
<organism evidence="2 3">
    <name type="scientific">Paracoccus fontiphilus</name>
    <dbReference type="NCBI Taxonomy" id="1815556"/>
    <lineage>
        <taxon>Bacteria</taxon>
        <taxon>Pseudomonadati</taxon>
        <taxon>Pseudomonadota</taxon>
        <taxon>Alphaproteobacteria</taxon>
        <taxon>Rhodobacterales</taxon>
        <taxon>Paracoccaceae</taxon>
        <taxon>Paracoccus</taxon>
    </lineage>
</organism>
<evidence type="ECO:0000256" key="1">
    <source>
        <dbReference type="SAM" id="Phobius"/>
    </source>
</evidence>
<evidence type="ECO:0008006" key="4">
    <source>
        <dbReference type="Google" id="ProtNLM"/>
    </source>
</evidence>
<protein>
    <recommendedName>
        <fullName evidence="4">Fumarate reductase subunit C</fullName>
    </recommendedName>
</protein>
<comment type="caution">
    <text evidence="2">The sequence shown here is derived from an EMBL/GenBank/DDBJ whole genome shotgun (WGS) entry which is preliminary data.</text>
</comment>
<sequence>MAWVARMLAGPLLWSLLFSAVYALHGLGCARGWPAVDTPLGTLHPAVLILLWLAGLGLHGLLIAVNRPGGDATQARLVRSGNWVGAVASAVTLLPVVLTSSCG</sequence>
<dbReference type="EMBL" id="JBHRTE010000049">
    <property type="protein sequence ID" value="MFC3168851.1"/>
    <property type="molecule type" value="Genomic_DNA"/>
</dbReference>
<name>A0ABV7IGH1_9RHOB</name>
<evidence type="ECO:0000313" key="3">
    <source>
        <dbReference type="Proteomes" id="UP001595557"/>
    </source>
</evidence>
<keyword evidence="1" id="KW-0472">Membrane</keyword>
<feature type="transmembrane region" description="Helical" evidence="1">
    <location>
        <begin position="47"/>
        <end position="65"/>
    </location>
</feature>
<dbReference type="RefSeq" id="WP_207464266.1">
    <property type="nucleotide sequence ID" value="NZ_JAFNAW010000001.1"/>
</dbReference>
<gene>
    <name evidence="2" type="ORF">ACFOD7_12410</name>
</gene>
<keyword evidence="1" id="KW-1133">Transmembrane helix</keyword>
<accession>A0ABV7IGH1</accession>
<proteinExistence type="predicted"/>
<feature type="transmembrane region" description="Helical" evidence="1">
    <location>
        <begin position="77"/>
        <end position="98"/>
    </location>
</feature>